<dbReference type="InterPro" id="IPR036388">
    <property type="entry name" value="WH-like_DNA-bd_sf"/>
</dbReference>
<reference evidence="2 3" key="1">
    <citation type="journal article" date="2015" name="Int. J. Syst. Evol. Microbiol.">
        <title>Gemmobacter intermedius sp. nov., isolated from a white stork (Ciconia ciconia).</title>
        <authorList>
            <person name="Kampfer P."/>
            <person name="Jerzak L."/>
            <person name="Wilharm G."/>
            <person name="Golke J."/>
            <person name="Busse H.J."/>
            <person name="Glaeser S.P."/>
        </authorList>
    </citation>
    <scope>NUCLEOTIDE SEQUENCE [LARGE SCALE GENOMIC DNA]</scope>
    <source>
        <strain evidence="2 3">119/4</strain>
    </source>
</reference>
<dbReference type="RefSeq" id="WP_128487214.1">
    <property type="nucleotide sequence ID" value="NZ_JBHLXB010000088.1"/>
</dbReference>
<accession>A0A444MDR0</accession>
<dbReference type="InterPro" id="IPR000073">
    <property type="entry name" value="AB_hydrolase_1"/>
</dbReference>
<comment type="caution">
    <text evidence="2">The sequence shown here is derived from an EMBL/GenBank/DDBJ whole genome shotgun (WGS) entry which is preliminary data.</text>
</comment>
<evidence type="ECO:0000313" key="3">
    <source>
        <dbReference type="Proteomes" id="UP000287168"/>
    </source>
</evidence>
<dbReference type="InterPro" id="IPR000792">
    <property type="entry name" value="Tscrpt_reg_LuxR_C"/>
</dbReference>
<dbReference type="Proteomes" id="UP000287168">
    <property type="component" value="Unassembled WGS sequence"/>
</dbReference>
<dbReference type="InterPro" id="IPR029058">
    <property type="entry name" value="AB_hydrolase_fold"/>
</dbReference>
<dbReference type="GO" id="GO:0016787">
    <property type="term" value="F:hydrolase activity"/>
    <property type="evidence" value="ECO:0007669"/>
    <property type="project" value="UniProtKB-KW"/>
</dbReference>
<proteinExistence type="predicted"/>
<dbReference type="Gene3D" id="3.40.50.1820">
    <property type="entry name" value="alpha/beta hydrolase"/>
    <property type="match status" value="1"/>
</dbReference>
<dbReference type="SUPFAM" id="SSF46894">
    <property type="entry name" value="C-terminal effector domain of the bipartite response regulators"/>
    <property type="match status" value="1"/>
</dbReference>
<evidence type="ECO:0000313" key="2">
    <source>
        <dbReference type="EMBL" id="RWY42949.1"/>
    </source>
</evidence>
<evidence type="ECO:0000259" key="1">
    <source>
        <dbReference type="SMART" id="SM00421"/>
    </source>
</evidence>
<name>A0A444MDR0_9RHOB</name>
<dbReference type="InterPro" id="IPR016032">
    <property type="entry name" value="Sig_transdc_resp-reg_C-effctor"/>
</dbReference>
<dbReference type="Pfam" id="PF00561">
    <property type="entry name" value="Abhydrolase_1"/>
    <property type="match status" value="1"/>
</dbReference>
<keyword evidence="3" id="KW-1185">Reference proteome</keyword>
<dbReference type="Gene3D" id="1.10.10.10">
    <property type="entry name" value="Winged helix-like DNA-binding domain superfamily/Winged helix DNA-binding domain"/>
    <property type="match status" value="1"/>
</dbReference>
<dbReference type="GO" id="GO:0006355">
    <property type="term" value="P:regulation of DNA-templated transcription"/>
    <property type="evidence" value="ECO:0007669"/>
    <property type="project" value="InterPro"/>
</dbReference>
<dbReference type="OrthoDB" id="8107794at2"/>
<organism evidence="2 3">
    <name type="scientific">Falsigemmobacter intermedius</name>
    <dbReference type="NCBI Taxonomy" id="1553448"/>
    <lineage>
        <taxon>Bacteria</taxon>
        <taxon>Pseudomonadati</taxon>
        <taxon>Pseudomonadota</taxon>
        <taxon>Alphaproteobacteria</taxon>
        <taxon>Rhodobacterales</taxon>
        <taxon>Paracoccaceae</taxon>
        <taxon>Falsigemmobacter</taxon>
    </lineage>
</organism>
<dbReference type="SUPFAM" id="SSF53474">
    <property type="entry name" value="alpha/beta-Hydrolases"/>
    <property type="match status" value="1"/>
</dbReference>
<protein>
    <submittedName>
        <fullName evidence="2">Alpha/beta fold hydrolase</fullName>
    </submittedName>
</protein>
<dbReference type="CDD" id="cd06170">
    <property type="entry name" value="LuxR_C_like"/>
    <property type="match status" value="1"/>
</dbReference>
<dbReference type="EMBL" id="SBLC01000006">
    <property type="protein sequence ID" value="RWY42949.1"/>
    <property type="molecule type" value="Genomic_DNA"/>
</dbReference>
<dbReference type="AlphaFoldDB" id="A0A444MDR0"/>
<feature type="domain" description="HTH luxR-type" evidence="1">
    <location>
        <begin position="194"/>
        <end position="251"/>
    </location>
</feature>
<dbReference type="Pfam" id="PF00196">
    <property type="entry name" value="GerE"/>
    <property type="match status" value="1"/>
</dbReference>
<dbReference type="SMART" id="SM00421">
    <property type="entry name" value="HTH_LUXR"/>
    <property type="match status" value="1"/>
</dbReference>
<dbReference type="PANTHER" id="PTHR43194:SF2">
    <property type="entry name" value="PEROXISOMAL MEMBRANE PROTEIN LPX1"/>
    <property type="match status" value="1"/>
</dbReference>
<dbReference type="PANTHER" id="PTHR43194">
    <property type="entry name" value="HYDROLASE ALPHA/BETA FOLD FAMILY"/>
    <property type="match status" value="1"/>
</dbReference>
<gene>
    <name evidence="2" type="ORF">EP867_05545</name>
</gene>
<dbReference type="InterPro" id="IPR050228">
    <property type="entry name" value="Carboxylesterase_BioH"/>
</dbReference>
<keyword evidence="2" id="KW-0378">Hydrolase</keyword>
<dbReference type="GO" id="GO:0003677">
    <property type="term" value="F:DNA binding"/>
    <property type="evidence" value="ECO:0007669"/>
    <property type="project" value="InterPro"/>
</dbReference>
<sequence>MNEAGGPAQAASLAQEILHALYDLAARPEGLASFLSLWETWAAPQRLLPPGARSWPEAHFALAAELLDRCSVGGADQCVLDLYPAVAAFLADGGPQIAKVNPAAMDTLALYDGAGISRLPLDGADLNKLRQMTRLVAEGRMEGPITLRLRHQGSGGLLICRVSKSPGAALSPLALIVTSELNWTEGLTRSLRAAFGLSPAEVDITRAISRGQSLTEIAEQRGRSAETVRTQLRTILTKTETHGQSDLVRVALTLLQGACLPEDRLAQPESTAALPRLSTSLRLSAGRRMDYLEFGDPKGVAVLYLHSDWGLTRLPARAEAAAAARGLRILVPLRAGYGASSPLPEGADAVEGVSADLAALLDTLGLTEVIVLSMGGDLRFALHLAHRRPDLVAAVLGAAPLLPLHDAHEAASLSGWPGWLRSNARFTPGLMPLVARAMLSRAARRSLPQAALCAQGPDRIVATDPEMRAAMQAGLAQSLLYNELCGAAALARGLCGTESDWGSLLSQSQVPLTLLQGSEDPFAPPGALTHPLRTGREVRVQQIPQAGHLLMFTHWQEVFSALDALRHKITHP</sequence>